<reference evidence="4 5" key="1">
    <citation type="submission" date="2020-03" db="EMBL/GenBank/DDBJ databases">
        <title>Whole genome shotgun sequence of Phytohabitans houttuyneae NBRC 108639.</title>
        <authorList>
            <person name="Komaki H."/>
            <person name="Tamura T."/>
        </authorList>
    </citation>
    <scope>NUCLEOTIDE SEQUENCE [LARGE SCALE GENOMIC DNA]</scope>
    <source>
        <strain evidence="4 5">NBRC 108639</strain>
    </source>
</reference>
<accession>A0A6V8K2S3</accession>
<dbReference type="RefSeq" id="WP_173056978.1">
    <property type="nucleotide sequence ID" value="NZ_BAABGO010000001.1"/>
</dbReference>
<gene>
    <name evidence="4" type="ORF">Phou_036220</name>
</gene>
<feature type="compositionally biased region" description="Low complexity" evidence="2">
    <location>
        <begin position="285"/>
        <end position="298"/>
    </location>
</feature>
<feature type="transmembrane region" description="Helical" evidence="3">
    <location>
        <begin position="56"/>
        <end position="79"/>
    </location>
</feature>
<feature type="region of interest" description="Disordered" evidence="2">
    <location>
        <begin position="360"/>
        <end position="387"/>
    </location>
</feature>
<feature type="transmembrane region" description="Helical" evidence="3">
    <location>
        <begin position="91"/>
        <end position="110"/>
    </location>
</feature>
<evidence type="ECO:0000313" key="5">
    <source>
        <dbReference type="Proteomes" id="UP000482800"/>
    </source>
</evidence>
<name>A0A6V8K2S3_9ACTN</name>
<protein>
    <recommendedName>
        <fullName evidence="6">DUF2637 domain-containing protein</fullName>
    </recommendedName>
</protein>
<keyword evidence="1" id="KW-0175">Coiled coil</keyword>
<sequence>MTTSGDRDKLAAELASTRREAGVIQTCVWIVVGGVMIYGLVNVTGMLIDHKVPAEVAWMLSLLVETGLVLALVGTRALARHGVRAGWVGSLRWITAVMTWLLNIATPLTAGGGPDWIGVGIHSAGPVLLFWVVEAAASYQHKIGAVIADLQRKVDDVDAQRRSDRAERADMAERLRRLQTDLDAAERAAKEAAEHAATLEAEQESERAAADRAVTSAEQEAMALRSRLAEQAERLAAEQASTVARIQAEWAARTDRIAAEHARQVAELQAEQAAKIAALRDKAASAAARSGGRSGSKTKAADDGETRSGAPKLTDDEAVAAMLRAHPEPGYEWKSREVHRITGAGFGRIPKLIAIVAEHHARQTQTAGGEPADDSQEDARELVDVGA</sequence>
<keyword evidence="5" id="KW-1185">Reference proteome</keyword>
<reference evidence="4 5" key="2">
    <citation type="submission" date="2020-03" db="EMBL/GenBank/DDBJ databases">
        <authorList>
            <person name="Ichikawa N."/>
            <person name="Kimura A."/>
            <person name="Kitahashi Y."/>
            <person name="Uohara A."/>
        </authorList>
    </citation>
    <scope>NUCLEOTIDE SEQUENCE [LARGE SCALE GENOMIC DNA]</scope>
    <source>
        <strain evidence="4 5">NBRC 108639</strain>
    </source>
</reference>
<evidence type="ECO:0000256" key="1">
    <source>
        <dbReference type="SAM" id="Coils"/>
    </source>
</evidence>
<dbReference type="EMBL" id="BLPF01000001">
    <property type="protein sequence ID" value="GFJ79442.1"/>
    <property type="molecule type" value="Genomic_DNA"/>
</dbReference>
<comment type="caution">
    <text evidence="4">The sequence shown here is derived from an EMBL/GenBank/DDBJ whole genome shotgun (WGS) entry which is preliminary data.</text>
</comment>
<dbReference type="AlphaFoldDB" id="A0A6V8K2S3"/>
<dbReference type="Proteomes" id="UP000482800">
    <property type="component" value="Unassembled WGS sequence"/>
</dbReference>
<evidence type="ECO:0008006" key="6">
    <source>
        <dbReference type="Google" id="ProtNLM"/>
    </source>
</evidence>
<evidence type="ECO:0000256" key="3">
    <source>
        <dbReference type="SAM" id="Phobius"/>
    </source>
</evidence>
<feature type="transmembrane region" description="Helical" evidence="3">
    <location>
        <begin position="116"/>
        <end position="133"/>
    </location>
</feature>
<evidence type="ECO:0000256" key="2">
    <source>
        <dbReference type="SAM" id="MobiDB-lite"/>
    </source>
</evidence>
<keyword evidence="3" id="KW-0472">Membrane</keyword>
<keyword evidence="3" id="KW-1133">Transmembrane helix</keyword>
<feature type="coiled-coil region" evidence="1">
    <location>
        <begin position="147"/>
        <end position="249"/>
    </location>
</feature>
<feature type="compositionally biased region" description="Basic and acidic residues" evidence="2">
    <location>
        <begin position="377"/>
        <end position="387"/>
    </location>
</feature>
<organism evidence="4 5">
    <name type="scientific">Phytohabitans houttuyneae</name>
    <dbReference type="NCBI Taxonomy" id="1076126"/>
    <lineage>
        <taxon>Bacteria</taxon>
        <taxon>Bacillati</taxon>
        <taxon>Actinomycetota</taxon>
        <taxon>Actinomycetes</taxon>
        <taxon>Micromonosporales</taxon>
        <taxon>Micromonosporaceae</taxon>
    </lineage>
</organism>
<feature type="region of interest" description="Disordered" evidence="2">
    <location>
        <begin position="285"/>
        <end position="316"/>
    </location>
</feature>
<feature type="transmembrane region" description="Helical" evidence="3">
    <location>
        <begin position="21"/>
        <end position="41"/>
    </location>
</feature>
<evidence type="ECO:0000313" key="4">
    <source>
        <dbReference type="EMBL" id="GFJ79442.1"/>
    </source>
</evidence>
<keyword evidence="3" id="KW-0812">Transmembrane</keyword>
<proteinExistence type="predicted"/>